<dbReference type="Gene3D" id="3.40.970.10">
    <property type="entry name" value="Ribonuclease H1, N-terminal domain"/>
    <property type="match status" value="1"/>
</dbReference>
<proteinExistence type="predicted"/>
<accession>A0A8S3QBS0</accession>
<sequence length="662" mass="75576">MLLLPFPLPVVNGGIFSSPKINELNEQNPVTNKYINTPKCQKNFYSVAKGTNTGIFTLWNKCEASVHKFHHAVFKGFHNIDQAIVFLMADGTYKTCNSIPVYDETPTTKSPKDYGHNCNNKLCSTEHLDLSILEEENEVYTNSDPTFFDENETTVKLVASLNEQIDTTDKNVQTKTDETQQELNNNNDPKVESKQKVTPSKTTCTQSCKLETSEHMMQCNRCQGWTHYACTKLPIYQLYLLVHTSRRYTCETCSNVTPTFYEKWANKESVESTDNPNMSIKTLEIVSRIENSVVQAITSLNHTNQDEKINNLQHELQTLKSNSKSIEGVEKKIEDLAQVMHENKDLISTRSTTEQVTKIAEQIKKDKFTINQLQPLQDKITSLESKIQAPVFEMLASQLETMSSELENINKNLEETFKSIDKSVKTNSNITKNISQISSQLQKSQNERSQNDSQLSEQDKPATDHDENGEKETPPSDKKSTKALIIGNSHVKRIRTDNFLHTCLVHKYIQYSCDEMVDKIEELDNDYECIVLHVFTNDIRDNTVEDCVQKTEELINALLRHCLFAKIVLSLPFLTVQDNVLNKKIEECKISLQYKFLKDDNVTICINSNLCHGNVPIRKFYGSDGLHLSNQGVSVFVTNIKHHIRECHWYCNPKTKTAEVST</sequence>
<dbReference type="InterPro" id="IPR011011">
    <property type="entry name" value="Znf_FYVE_PHD"/>
</dbReference>
<evidence type="ECO:0000259" key="3">
    <source>
        <dbReference type="Pfam" id="PF01693"/>
    </source>
</evidence>
<comment type="caution">
    <text evidence="4">The sequence shown here is derived from an EMBL/GenBank/DDBJ whole genome shotgun (WGS) entry which is preliminary data.</text>
</comment>
<dbReference type="Pfam" id="PF01693">
    <property type="entry name" value="Cauli_VI"/>
    <property type="match status" value="1"/>
</dbReference>
<dbReference type="SUPFAM" id="SSF57903">
    <property type="entry name" value="FYVE/PHD zinc finger"/>
    <property type="match status" value="1"/>
</dbReference>
<feature type="region of interest" description="Disordered" evidence="2">
    <location>
        <begin position="173"/>
        <end position="196"/>
    </location>
</feature>
<feature type="region of interest" description="Disordered" evidence="2">
    <location>
        <begin position="437"/>
        <end position="482"/>
    </location>
</feature>
<evidence type="ECO:0000256" key="1">
    <source>
        <dbReference type="SAM" id="Coils"/>
    </source>
</evidence>
<gene>
    <name evidence="4" type="ORF">MEDL_8490</name>
</gene>
<dbReference type="Gene3D" id="3.40.50.1110">
    <property type="entry name" value="SGNH hydrolase"/>
    <property type="match status" value="1"/>
</dbReference>
<dbReference type="InterPro" id="IPR011320">
    <property type="entry name" value="RNase_H1_N"/>
</dbReference>
<dbReference type="EMBL" id="CAJPWZ010000459">
    <property type="protein sequence ID" value="CAG2193104.1"/>
    <property type="molecule type" value="Genomic_DNA"/>
</dbReference>
<protein>
    <recommendedName>
        <fullName evidence="3">Ribonuclease H1 N-terminal domain-containing protein</fullName>
    </recommendedName>
</protein>
<dbReference type="InterPro" id="IPR036514">
    <property type="entry name" value="SGNH_hydro_sf"/>
</dbReference>
<feature type="coiled-coil region" evidence="1">
    <location>
        <begin position="302"/>
        <end position="329"/>
    </location>
</feature>
<feature type="domain" description="Ribonuclease H1 N-terminal" evidence="3">
    <location>
        <begin position="44"/>
        <end position="84"/>
    </location>
</feature>
<dbReference type="InterPro" id="IPR037056">
    <property type="entry name" value="RNase_H1_N_sf"/>
</dbReference>
<feature type="compositionally biased region" description="Basic and acidic residues" evidence="2">
    <location>
        <begin position="457"/>
        <end position="480"/>
    </location>
</feature>
<organism evidence="4 5">
    <name type="scientific">Mytilus edulis</name>
    <name type="common">Blue mussel</name>
    <dbReference type="NCBI Taxonomy" id="6550"/>
    <lineage>
        <taxon>Eukaryota</taxon>
        <taxon>Metazoa</taxon>
        <taxon>Spiralia</taxon>
        <taxon>Lophotrochozoa</taxon>
        <taxon>Mollusca</taxon>
        <taxon>Bivalvia</taxon>
        <taxon>Autobranchia</taxon>
        <taxon>Pteriomorphia</taxon>
        <taxon>Mytilida</taxon>
        <taxon>Mytiloidea</taxon>
        <taxon>Mytilidae</taxon>
        <taxon>Mytilinae</taxon>
        <taxon>Mytilus</taxon>
    </lineage>
</organism>
<dbReference type="OrthoDB" id="407198at2759"/>
<evidence type="ECO:0000256" key="2">
    <source>
        <dbReference type="SAM" id="MobiDB-lite"/>
    </source>
</evidence>
<dbReference type="Proteomes" id="UP000683360">
    <property type="component" value="Unassembled WGS sequence"/>
</dbReference>
<evidence type="ECO:0000313" key="5">
    <source>
        <dbReference type="Proteomes" id="UP000683360"/>
    </source>
</evidence>
<keyword evidence="5" id="KW-1185">Reference proteome</keyword>
<keyword evidence="1" id="KW-0175">Coiled coil</keyword>
<reference evidence="4" key="1">
    <citation type="submission" date="2021-03" db="EMBL/GenBank/DDBJ databases">
        <authorList>
            <person name="Bekaert M."/>
        </authorList>
    </citation>
    <scope>NUCLEOTIDE SEQUENCE</scope>
</reference>
<dbReference type="InterPro" id="IPR009027">
    <property type="entry name" value="Ribosomal_bL9/RNase_H1_N"/>
</dbReference>
<dbReference type="InterPro" id="IPR013083">
    <property type="entry name" value="Znf_RING/FYVE/PHD"/>
</dbReference>
<dbReference type="AlphaFoldDB" id="A0A8S3QBS0"/>
<dbReference type="SUPFAM" id="SSF55658">
    <property type="entry name" value="L9 N-domain-like"/>
    <property type="match status" value="1"/>
</dbReference>
<evidence type="ECO:0000313" key="4">
    <source>
        <dbReference type="EMBL" id="CAG2193104.1"/>
    </source>
</evidence>
<dbReference type="SUPFAM" id="SSF52266">
    <property type="entry name" value="SGNH hydrolase"/>
    <property type="match status" value="1"/>
</dbReference>
<dbReference type="Gene3D" id="3.30.40.10">
    <property type="entry name" value="Zinc/RING finger domain, C3HC4 (zinc finger)"/>
    <property type="match status" value="1"/>
</dbReference>
<name>A0A8S3QBS0_MYTED</name>